<dbReference type="PANTHER" id="PTHR13369:SF3">
    <property type="entry name" value="METHYLTRANSFERASE DOMAIN-CONTAINING PROTEIN"/>
    <property type="match status" value="1"/>
</dbReference>
<dbReference type="InterPro" id="IPR025714">
    <property type="entry name" value="Methyltranfer_dom"/>
</dbReference>
<dbReference type="GO" id="GO:0005737">
    <property type="term" value="C:cytoplasm"/>
    <property type="evidence" value="ECO:0007669"/>
    <property type="project" value="TreeGrafter"/>
</dbReference>
<dbReference type="PANTHER" id="PTHR13369">
    <property type="match status" value="1"/>
</dbReference>
<protein>
    <submittedName>
        <fullName evidence="2">SAM-dependent methyltransferase</fullName>
    </submittedName>
</protein>
<dbReference type="AlphaFoldDB" id="A0A6J4JCZ0"/>
<name>A0A6J4JCZ0_9CHLR</name>
<feature type="non-terminal residue" evidence="2">
    <location>
        <position position="1"/>
    </location>
</feature>
<keyword evidence="2" id="KW-0808">Transferase</keyword>
<proteinExistence type="predicted"/>
<evidence type="ECO:0000259" key="1">
    <source>
        <dbReference type="Pfam" id="PF13679"/>
    </source>
</evidence>
<dbReference type="GO" id="GO:0008168">
    <property type="term" value="F:methyltransferase activity"/>
    <property type="evidence" value="ECO:0007669"/>
    <property type="project" value="UniProtKB-KW"/>
</dbReference>
<accession>A0A6J4JCZ0</accession>
<dbReference type="Pfam" id="PF13679">
    <property type="entry name" value="Methyltransf_32"/>
    <property type="match status" value="1"/>
</dbReference>
<keyword evidence="2" id="KW-0489">Methyltransferase</keyword>
<dbReference type="GO" id="GO:0032259">
    <property type="term" value="P:methylation"/>
    <property type="evidence" value="ECO:0007669"/>
    <property type="project" value="UniProtKB-KW"/>
</dbReference>
<feature type="domain" description="Methyltransferase" evidence="1">
    <location>
        <begin position="15"/>
        <end position="59"/>
    </location>
</feature>
<sequence length="159" mass="18168">SICFVRSPIIDYQPDVPVDIVLALHACDTATDEVIAQTVRWDAPMLICIPCCHHDLNHQISSEVFRPVLRHGILKERLADILTDTFRALALRIMGYRTDVIEFISSEHTARNLMIRAIKSTEPGQASFIREYKELKSFWQVTPHIERLLGPSFTALLQE</sequence>
<reference evidence="2" key="1">
    <citation type="submission" date="2020-02" db="EMBL/GenBank/DDBJ databases">
        <authorList>
            <person name="Meier V. D."/>
        </authorList>
    </citation>
    <scope>NUCLEOTIDE SEQUENCE</scope>
    <source>
        <strain evidence="2">AVDCRST_MAG93</strain>
    </source>
</reference>
<organism evidence="2">
    <name type="scientific">uncultured Chloroflexia bacterium</name>
    <dbReference type="NCBI Taxonomy" id="1672391"/>
    <lineage>
        <taxon>Bacteria</taxon>
        <taxon>Bacillati</taxon>
        <taxon>Chloroflexota</taxon>
        <taxon>Chloroflexia</taxon>
        <taxon>environmental samples</taxon>
    </lineage>
</organism>
<evidence type="ECO:0000313" key="2">
    <source>
        <dbReference type="EMBL" id="CAA9275673.1"/>
    </source>
</evidence>
<dbReference type="EMBL" id="CADCTR010000983">
    <property type="protein sequence ID" value="CAA9275673.1"/>
    <property type="molecule type" value="Genomic_DNA"/>
</dbReference>
<gene>
    <name evidence="2" type="ORF">AVDCRST_MAG93-2873</name>
</gene>